<feature type="compositionally biased region" description="Polar residues" evidence="1">
    <location>
        <begin position="31"/>
        <end position="46"/>
    </location>
</feature>
<dbReference type="PANTHER" id="PTHR37259:SF2">
    <property type="entry name" value="OS07G0474300 PROTEIN"/>
    <property type="match status" value="1"/>
</dbReference>
<reference evidence="2 3" key="1">
    <citation type="journal article" date="2024" name="G3 (Bethesda)">
        <title>Genome assembly of Hibiscus sabdariffa L. provides insights into metabolisms of medicinal natural products.</title>
        <authorList>
            <person name="Kim T."/>
        </authorList>
    </citation>
    <scope>NUCLEOTIDE SEQUENCE [LARGE SCALE GENOMIC DNA]</scope>
    <source>
        <strain evidence="2">TK-2024</strain>
        <tissue evidence="2">Old leaves</tissue>
    </source>
</reference>
<dbReference type="PANTHER" id="PTHR37259">
    <property type="entry name" value="OS07G0474300 PROTEIN"/>
    <property type="match status" value="1"/>
</dbReference>
<dbReference type="Proteomes" id="UP001396334">
    <property type="component" value="Unassembled WGS sequence"/>
</dbReference>
<keyword evidence="3" id="KW-1185">Reference proteome</keyword>
<comment type="caution">
    <text evidence="2">The sequence shown here is derived from an EMBL/GenBank/DDBJ whole genome shotgun (WGS) entry which is preliminary data.</text>
</comment>
<evidence type="ECO:0000313" key="2">
    <source>
        <dbReference type="EMBL" id="KAK8989100.1"/>
    </source>
</evidence>
<protein>
    <submittedName>
        <fullName evidence="2">Uncharacterized protein</fullName>
    </submittedName>
</protein>
<proteinExistence type="predicted"/>
<feature type="compositionally biased region" description="Polar residues" evidence="1">
    <location>
        <begin position="160"/>
        <end position="173"/>
    </location>
</feature>
<evidence type="ECO:0000313" key="3">
    <source>
        <dbReference type="Proteomes" id="UP001396334"/>
    </source>
</evidence>
<name>A0ABR2PLQ2_9ROSI</name>
<dbReference type="EMBL" id="JBBPBN010000057">
    <property type="protein sequence ID" value="KAK8989100.1"/>
    <property type="molecule type" value="Genomic_DNA"/>
</dbReference>
<gene>
    <name evidence="2" type="ORF">V6N11_030468</name>
</gene>
<organism evidence="2 3">
    <name type="scientific">Hibiscus sabdariffa</name>
    <name type="common">roselle</name>
    <dbReference type="NCBI Taxonomy" id="183260"/>
    <lineage>
        <taxon>Eukaryota</taxon>
        <taxon>Viridiplantae</taxon>
        <taxon>Streptophyta</taxon>
        <taxon>Embryophyta</taxon>
        <taxon>Tracheophyta</taxon>
        <taxon>Spermatophyta</taxon>
        <taxon>Magnoliopsida</taxon>
        <taxon>eudicotyledons</taxon>
        <taxon>Gunneridae</taxon>
        <taxon>Pentapetalae</taxon>
        <taxon>rosids</taxon>
        <taxon>malvids</taxon>
        <taxon>Malvales</taxon>
        <taxon>Malvaceae</taxon>
        <taxon>Malvoideae</taxon>
        <taxon>Hibiscus</taxon>
    </lineage>
</organism>
<feature type="region of interest" description="Disordered" evidence="1">
    <location>
        <begin position="1"/>
        <end position="50"/>
    </location>
</feature>
<accession>A0ABR2PLQ2</accession>
<sequence>MKKIPMSKLRYDRESPLVKSPIRQRPRRVLGSNSTSMQTPSGSLMKSQKPLRAWSSGESEIRPEYLSISSELRALAGMVKCEIVDGGTENAGFGRFYEEYSARRNERLKRRRGETGTESKSGHHLGVGVTIGSTKRRESKKLESLRKSGSAAYSAKRNEIQTPRYSLRSMSKAQDNKKPPVAVIGTAGRRV</sequence>
<feature type="region of interest" description="Disordered" evidence="1">
    <location>
        <begin position="133"/>
        <end position="191"/>
    </location>
</feature>
<evidence type="ECO:0000256" key="1">
    <source>
        <dbReference type="SAM" id="MobiDB-lite"/>
    </source>
</evidence>